<dbReference type="Proteomes" id="UP000663852">
    <property type="component" value="Unassembled WGS sequence"/>
</dbReference>
<keyword evidence="1" id="KW-0812">Transmembrane</keyword>
<organism evidence="2 4">
    <name type="scientific">Adineta ricciae</name>
    <name type="common">Rotifer</name>
    <dbReference type="NCBI Taxonomy" id="249248"/>
    <lineage>
        <taxon>Eukaryota</taxon>
        <taxon>Metazoa</taxon>
        <taxon>Spiralia</taxon>
        <taxon>Gnathifera</taxon>
        <taxon>Rotifera</taxon>
        <taxon>Eurotatoria</taxon>
        <taxon>Bdelloidea</taxon>
        <taxon>Adinetida</taxon>
        <taxon>Adinetidae</taxon>
        <taxon>Adineta</taxon>
    </lineage>
</organism>
<feature type="transmembrane region" description="Helical" evidence="1">
    <location>
        <begin position="470"/>
        <end position="492"/>
    </location>
</feature>
<keyword evidence="1" id="KW-1133">Transmembrane helix</keyword>
<dbReference type="EMBL" id="CAJNOR010001735">
    <property type="protein sequence ID" value="CAF1191134.1"/>
    <property type="molecule type" value="Genomic_DNA"/>
</dbReference>
<evidence type="ECO:0000313" key="2">
    <source>
        <dbReference type="EMBL" id="CAF1191134.1"/>
    </source>
</evidence>
<gene>
    <name evidence="3" type="ORF">EDS130_LOCUS28057</name>
    <name evidence="2" type="ORF">XAT740_LOCUS23123</name>
</gene>
<evidence type="ECO:0000256" key="1">
    <source>
        <dbReference type="SAM" id="Phobius"/>
    </source>
</evidence>
<evidence type="ECO:0000313" key="3">
    <source>
        <dbReference type="EMBL" id="CAF1252506.1"/>
    </source>
</evidence>
<dbReference type="Proteomes" id="UP000663828">
    <property type="component" value="Unassembled WGS sequence"/>
</dbReference>
<keyword evidence="1" id="KW-0472">Membrane</keyword>
<sequence>MYSKGSTDYDLYGIKIALNDRLLVSVDNLFLIWYVEHFPHANGSSCRVPYNLTTCDFVYSVVVPTTNNISFIYNCIDVHGNNVIGFLISNDTCSFYLMNEQIISNYSTQDNFVIAIDGQSTGVYGFADDFLFFYQLFPTISLVTWTNTLNISPRAVDIGHNDKYAVVAGYCQSSVSVAVECGFLLRLNVSSASPQVTSTFQISTAVTYSWNDPRSIRLVTNSRTYTAQFVMSVSICWETQQVLIGVQSLNTVYLYSLNDTRTPICIRQTGMNLMGYGKSVAWLDQTCQKAVILANAYSYSSYEWISSSVHVYDIQSDGFNDSTQPILAYPNALQTLHQSMNPSFIRLTCSPSGHLGLLDRFGNGIGILTAPPNNYANTNTSIYVTSYLPCYRGTSRNYSSIELCYPQSSSISNCSTELFCPYGSVGEVAYSAFESIEQDQDYPEAPENTVFDDILMQNIFSFNLKSVHCLIVSPTTWVFVVMIIVGIIVIGMECSERFYPHQHYIRDRAKRIFRKIDLIGEGEVWIGGLITTAIIVFIISAYVFSNAFFHQYPIEQLKDNNSFACDATLRNAKFATTTQKRWDPRRTSKESQLIFDLLDAQVFTLNIDLIQTAYTCDDYFYIQRSDGYKTTLISITNCSTNYNGTILSLAIVLPAHELTVQLVLSGLKTIGAVRIGLSSPSATLEHGRFTALEVKFASTFVSSSLDQVLTESNVFPIELTKIINETDPLDSNGSPQFSAIWSYSLTANTDQLFTSENRYTFFYRSQTNISVTISQNIFYISNLQQPIARQTEVIFRCLLFTIVVLEVFGLIFLIVKLLFIPILHTIYARLYQKFATTRKVDPSSDLNMVTVEKKNPLHTLTHTFKTQMPRRRWSSGTNVNEMKHCSTHE</sequence>
<comment type="caution">
    <text evidence="2">The sequence shown here is derived from an EMBL/GenBank/DDBJ whole genome shotgun (WGS) entry which is preliminary data.</text>
</comment>
<dbReference type="AlphaFoldDB" id="A0A814VI90"/>
<accession>A0A814VI90</accession>
<keyword evidence="4" id="KW-1185">Reference proteome</keyword>
<feature type="transmembrane region" description="Helical" evidence="1">
    <location>
        <begin position="793"/>
        <end position="819"/>
    </location>
</feature>
<evidence type="ECO:0000313" key="4">
    <source>
        <dbReference type="Proteomes" id="UP000663828"/>
    </source>
</evidence>
<dbReference type="EMBL" id="CAJNOJ010000180">
    <property type="protein sequence ID" value="CAF1252506.1"/>
    <property type="molecule type" value="Genomic_DNA"/>
</dbReference>
<proteinExistence type="predicted"/>
<reference evidence="2" key="1">
    <citation type="submission" date="2021-02" db="EMBL/GenBank/DDBJ databases">
        <authorList>
            <person name="Nowell W R."/>
        </authorList>
    </citation>
    <scope>NUCLEOTIDE SEQUENCE</scope>
</reference>
<feature type="transmembrane region" description="Helical" evidence="1">
    <location>
        <begin position="524"/>
        <end position="544"/>
    </location>
</feature>
<name>A0A814VI90_ADIRI</name>
<protein>
    <submittedName>
        <fullName evidence="2">Uncharacterized protein</fullName>
    </submittedName>
</protein>